<dbReference type="OrthoDB" id="6900486at2"/>
<keyword evidence="2" id="KW-1185">Reference proteome</keyword>
<dbReference type="AlphaFoldDB" id="A0A5Q0BJD0"/>
<organism evidence="1 2">
    <name type="scientific">Candidatus Methylospira mobilis</name>
    <dbReference type="NCBI Taxonomy" id="1808979"/>
    <lineage>
        <taxon>Bacteria</taxon>
        <taxon>Pseudomonadati</taxon>
        <taxon>Pseudomonadota</taxon>
        <taxon>Gammaproteobacteria</taxon>
        <taxon>Methylococcales</taxon>
        <taxon>Methylococcaceae</taxon>
        <taxon>Candidatus Methylospira</taxon>
    </lineage>
</organism>
<proteinExistence type="predicted"/>
<gene>
    <name evidence="1" type="ORF">F6R98_06505</name>
</gene>
<dbReference type="RefSeq" id="WP_153248300.1">
    <property type="nucleotide sequence ID" value="NZ_CP044205.1"/>
</dbReference>
<reference evidence="1 2" key="1">
    <citation type="submission" date="2019-09" db="EMBL/GenBank/DDBJ databases">
        <title>Ecophysiology of the spiral-shaped methanotroph Methylospira mobilis as revealed by the complete genome sequence.</title>
        <authorList>
            <person name="Oshkin I.Y."/>
            <person name="Dedysh S.N."/>
            <person name="Miroshnikov K."/>
            <person name="Danilova O.V."/>
            <person name="Hakobyan A."/>
            <person name="Liesack W."/>
        </authorList>
    </citation>
    <scope>NUCLEOTIDE SEQUENCE [LARGE SCALE GENOMIC DNA]</scope>
    <source>
        <strain evidence="1 2">Shm1</strain>
    </source>
</reference>
<dbReference type="EMBL" id="CP044205">
    <property type="protein sequence ID" value="QFY42321.1"/>
    <property type="molecule type" value="Genomic_DNA"/>
</dbReference>
<sequence>MKTIIKYKRTVKNPWQRLPFVSSNPRAKAPNWNVPAKGGYFGGFKTGQFMAVALLKYQRQDDDAGFLEKVVESFMRRYEMEGGSAMLDKPPSEWSEGFKALRGQYYGFFSYLGKWLHYASTDGDNLDNTSEKDIETGANAGLAYNEKAVMAAICSGKFQEEDE</sequence>
<dbReference type="KEGG" id="mmob:F6R98_06505"/>
<evidence type="ECO:0000313" key="1">
    <source>
        <dbReference type="EMBL" id="QFY42321.1"/>
    </source>
</evidence>
<evidence type="ECO:0000313" key="2">
    <source>
        <dbReference type="Proteomes" id="UP000325755"/>
    </source>
</evidence>
<name>A0A5Q0BJD0_9GAMM</name>
<accession>A0A5Q0BJD0</accession>
<dbReference type="Proteomes" id="UP000325755">
    <property type="component" value="Chromosome"/>
</dbReference>
<dbReference type="InParanoid" id="A0A5Q0BJD0"/>
<protein>
    <submittedName>
        <fullName evidence="1">Uncharacterized protein</fullName>
    </submittedName>
</protein>